<evidence type="ECO:0008006" key="3">
    <source>
        <dbReference type="Google" id="ProtNLM"/>
    </source>
</evidence>
<dbReference type="AlphaFoldDB" id="A0A365YPQ0"/>
<protein>
    <recommendedName>
        <fullName evidence="3">Gamma-glutamylcyclotransferase</fullName>
    </recommendedName>
</protein>
<dbReference type="CDD" id="cd06661">
    <property type="entry name" value="GGCT_like"/>
    <property type="match status" value="1"/>
</dbReference>
<name>A0A365YPQ0_9MICC</name>
<evidence type="ECO:0000313" key="2">
    <source>
        <dbReference type="Proteomes" id="UP000252167"/>
    </source>
</evidence>
<dbReference type="InterPro" id="IPR036568">
    <property type="entry name" value="GGCT-like_sf"/>
</dbReference>
<proteinExistence type="predicted"/>
<dbReference type="Proteomes" id="UP000252167">
    <property type="component" value="Unassembled WGS sequence"/>
</dbReference>
<dbReference type="InterPro" id="IPR013024">
    <property type="entry name" value="GGCT-like"/>
</dbReference>
<accession>A0A365YPQ0</accession>
<gene>
    <name evidence="1" type="ORF">C1H84_01480</name>
</gene>
<dbReference type="SUPFAM" id="SSF110857">
    <property type="entry name" value="Gamma-glutamyl cyclotransferase-like"/>
    <property type="match status" value="1"/>
</dbReference>
<evidence type="ECO:0000313" key="1">
    <source>
        <dbReference type="EMBL" id="RBM04003.1"/>
    </source>
</evidence>
<comment type="caution">
    <text evidence="1">The sequence shown here is derived from an EMBL/GenBank/DDBJ whole genome shotgun (WGS) entry which is preliminary data.</text>
</comment>
<organism evidence="1 2">
    <name type="scientific">Glutamicibacter soli</name>
    <dbReference type="NCBI Taxonomy" id="453836"/>
    <lineage>
        <taxon>Bacteria</taxon>
        <taxon>Bacillati</taxon>
        <taxon>Actinomycetota</taxon>
        <taxon>Actinomycetes</taxon>
        <taxon>Micrococcales</taxon>
        <taxon>Micrococcaceae</taxon>
        <taxon>Glutamicibacter</taxon>
    </lineage>
</organism>
<sequence length="196" mass="21646">MAPFTGLSGHELFIFGYGSLVSSASVSRTLRREIQQQHMPLALLHGFARDWEIRVPIVFDDGHACNGQFLDISPQPDATVNGVLIPVTEGELEMLSRREAQYDAVEVGARIQPALAPGAKVLAFQGRHEFRRDTPQVASYRPYSYRSLVETAVLSRGEDFLAQFHAMTKPATVNEYQGGYRFADPAQELAARPLAG</sequence>
<reference evidence="1 2" key="1">
    <citation type="submission" date="2018-01" db="EMBL/GenBank/DDBJ databases">
        <title>Glutamicibacter soli strain NHPC-3 Whole genome sequence and assembly.</title>
        <authorList>
            <person name="Choudhury P."/>
            <person name="Gupta D."/>
            <person name="Sengupta K."/>
            <person name="Jawed A."/>
            <person name="Sultana N."/>
            <person name="Saha P."/>
        </authorList>
    </citation>
    <scope>NUCLEOTIDE SEQUENCE [LARGE SCALE GENOMIC DNA]</scope>
    <source>
        <strain evidence="1 2">NHPC-3</strain>
    </source>
</reference>
<dbReference type="Gene3D" id="3.10.490.10">
    <property type="entry name" value="Gamma-glutamyl cyclotransferase-like"/>
    <property type="match status" value="1"/>
</dbReference>
<keyword evidence="2" id="KW-1185">Reference proteome</keyword>
<dbReference type="EMBL" id="POAF01000001">
    <property type="protein sequence ID" value="RBM04003.1"/>
    <property type="molecule type" value="Genomic_DNA"/>
</dbReference>
<dbReference type="RefSeq" id="WP_113606365.1">
    <property type="nucleotide sequence ID" value="NZ_CM125969.1"/>
</dbReference>